<proteinExistence type="inferred from homology"/>
<dbReference type="SMART" id="SM00905">
    <property type="entry name" value="FolB"/>
    <property type="match status" value="1"/>
</dbReference>
<dbReference type="EMBL" id="LCWV01000062">
    <property type="protein sequence ID" value="PWI64449.1"/>
    <property type="molecule type" value="Genomic_DNA"/>
</dbReference>
<dbReference type="PANTHER" id="PTHR42844">
    <property type="entry name" value="DIHYDRONEOPTERIN ALDOLASE 1-RELATED"/>
    <property type="match status" value="1"/>
</dbReference>
<evidence type="ECO:0000256" key="7">
    <source>
        <dbReference type="ARBA" id="ARBA00032903"/>
    </source>
</evidence>
<comment type="caution">
    <text evidence="10">The sequence shown here is derived from an EMBL/GenBank/DDBJ whole genome shotgun (WGS) entry which is preliminary data.</text>
</comment>
<feature type="region of interest" description="Disordered" evidence="8">
    <location>
        <begin position="332"/>
        <end position="355"/>
    </location>
</feature>
<dbReference type="GO" id="GO:0004150">
    <property type="term" value="F:dihydroneopterin aldolase activity"/>
    <property type="evidence" value="ECO:0007669"/>
    <property type="project" value="UniProtKB-EC"/>
</dbReference>
<comment type="similarity">
    <text evidence="3">Belongs to the DHNA family.</text>
</comment>
<evidence type="ECO:0000256" key="8">
    <source>
        <dbReference type="SAM" id="MobiDB-lite"/>
    </source>
</evidence>
<dbReference type="SUPFAM" id="SSF55620">
    <property type="entry name" value="Tetrahydrobiopterin biosynthesis enzymes-like"/>
    <property type="match status" value="1"/>
</dbReference>
<gene>
    <name evidence="10" type="ORF">PCL_10460</name>
</gene>
<evidence type="ECO:0000256" key="2">
    <source>
        <dbReference type="ARBA" id="ARBA00005013"/>
    </source>
</evidence>
<dbReference type="Pfam" id="PF02152">
    <property type="entry name" value="FolB"/>
    <property type="match status" value="1"/>
</dbReference>
<evidence type="ECO:0000256" key="3">
    <source>
        <dbReference type="ARBA" id="ARBA00005708"/>
    </source>
</evidence>
<dbReference type="Proteomes" id="UP000245956">
    <property type="component" value="Unassembled WGS sequence"/>
</dbReference>
<reference evidence="10 11" key="1">
    <citation type="journal article" date="2016" name="Front. Microbiol.">
        <title>Genome and transcriptome sequences reveal the specific parasitism of the nematophagous Purpureocillium lilacinum 36-1.</title>
        <authorList>
            <person name="Xie J."/>
            <person name="Li S."/>
            <person name="Mo C."/>
            <person name="Xiao X."/>
            <person name="Peng D."/>
            <person name="Wang G."/>
            <person name="Xiao Y."/>
        </authorList>
    </citation>
    <scope>NUCLEOTIDE SEQUENCE [LARGE SCALE GENOMIC DNA]</scope>
    <source>
        <strain evidence="10 11">36-1</strain>
    </source>
</reference>
<comment type="pathway">
    <text evidence="2">Cofactor biosynthesis; tetrahydrofolate biosynthesis; 2-amino-4-hydroxy-6-hydroxymethyl-7,8-dihydropteridine diphosphate from 7,8-dihydroneopterin triphosphate: step 3/4.</text>
</comment>
<name>A0A2U3DQC9_PURLI</name>
<comment type="catalytic activity">
    <reaction evidence="1">
        <text>7,8-dihydroneopterin = 6-hydroxymethyl-7,8-dihydropterin + glycolaldehyde</text>
        <dbReference type="Rhea" id="RHEA:10540"/>
        <dbReference type="ChEBI" id="CHEBI:17001"/>
        <dbReference type="ChEBI" id="CHEBI:17071"/>
        <dbReference type="ChEBI" id="CHEBI:44841"/>
        <dbReference type="EC" id="4.1.2.25"/>
    </reaction>
</comment>
<keyword evidence="5" id="KW-0289">Folate biosynthesis</keyword>
<dbReference type="InterPro" id="IPR043133">
    <property type="entry name" value="GTP-CH-I_C/QueF"/>
</dbReference>
<dbReference type="InterPro" id="IPR006156">
    <property type="entry name" value="Dihydroneopterin_aldolase"/>
</dbReference>
<evidence type="ECO:0000256" key="4">
    <source>
        <dbReference type="ARBA" id="ARBA00013043"/>
    </source>
</evidence>
<evidence type="ECO:0000313" key="10">
    <source>
        <dbReference type="EMBL" id="PWI64449.1"/>
    </source>
</evidence>
<evidence type="ECO:0000313" key="11">
    <source>
        <dbReference type="Proteomes" id="UP000245956"/>
    </source>
</evidence>
<dbReference type="InterPro" id="IPR006157">
    <property type="entry name" value="FolB_dom"/>
</dbReference>
<dbReference type="GO" id="GO:0005737">
    <property type="term" value="C:cytoplasm"/>
    <property type="evidence" value="ECO:0007669"/>
    <property type="project" value="TreeGrafter"/>
</dbReference>
<dbReference type="GO" id="GO:0046656">
    <property type="term" value="P:folic acid biosynthetic process"/>
    <property type="evidence" value="ECO:0007669"/>
    <property type="project" value="UniProtKB-KW"/>
</dbReference>
<evidence type="ECO:0000256" key="5">
    <source>
        <dbReference type="ARBA" id="ARBA00022909"/>
    </source>
</evidence>
<dbReference type="AlphaFoldDB" id="A0A2U3DQC9"/>
<dbReference type="PANTHER" id="PTHR42844:SF1">
    <property type="entry name" value="DIHYDRONEOPTERIN ALDOLASE 1-RELATED"/>
    <property type="match status" value="1"/>
</dbReference>
<evidence type="ECO:0000256" key="6">
    <source>
        <dbReference type="ARBA" id="ARBA00023239"/>
    </source>
</evidence>
<accession>A0A2U3DQC9</accession>
<organism evidence="10 11">
    <name type="scientific">Purpureocillium lilacinum</name>
    <name type="common">Paecilomyces lilacinus</name>
    <dbReference type="NCBI Taxonomy" id="33203"/>
    <lineage>
        <taxon>Eukaryota</taxon>
        <taxon>Fungi</taxon>
        <taxon>Dikarya</taxon>
        <taxon>Ascomycota</taxon>
        <taxon>Pezizomycotina</taxon>
        <taxon>Sordariomycetes</taxon>
        <taxon>Hypocreomycetidae</taxon>
        <taxon>Hypocreales</taxon>
        <taxon>Ophiocordycipitaceae</taxon>
        <taxon>Purpureocillium</taxon>
    </lineage>
</organism>
<evidence type="ECO:0000259" key="9">
    <source>
        <dbReference type="SMART" id="SM00905"/>
    </source>
</evidence>
<keyword evidence="6" id="KW-0456">Lyase</keyword>
<evidence type="ECO:0000256" key="1">
    <source>
        <dbReference type="ARBA" id="ARBA00001353"/>
    </source>
</evidence>
<dbReference type="EC" id="4.1.2.25" evidence="4"/>
<feature type="domain" description="Dihydroneopterin aldolase/epimerase" evidence="9">
    <location>
        <begin position="459"/>
        <end position="570"/>
    </location>
</feature>
<dbReference type="Gene3D" id="3.30.1130.10">
    <property type="match status" value="2"/>
</dbReference>
<feature type="region of interest" description="Disordered" evidence="8">
    <location>
        <begin position="155"/>
        <end position="239"/>
    </location>
</feature>
<protein>
    <recommendedName>
        <fullName evidence="4">dihydroneopterin aldolase</fullName>
        <ecNumber evidence="4">4.1.2.25</ecNumber>
    </recommendedName>
    <alternativeName>
        <fullName evidence="7">7,8-dihydroneopterin aldolase</fullName>
    </alternativeName>
</protein>
<sequence>MSTVDSEKSNREVARGYRVGWRHWPNKAPPAGLVRRQPDSTITGCFGTGPYRIQSIEDAVPSGFSITCVTTSVRLDVGRWMSRALGVAIDGLYAPGVESASASDSATDKGMSDAAAEIHQRPTGLADDIRPGQSPHQRLPWAALASSIFSWPQTFRHPSAPPPLATEAAKQQSQLPRGVNARQPSPEPTFRPAGSGLDRRRRLHPPLCAREPSRSRPRGQHRRNLDLRHLSSPTPGSMSAIPPRNLWQLHVAVGEAPAVVRVRNLQATVKGPNDAWGRRGRLQPILISCKVELRQPFSGTSSADALASDTVHYGQLSKAIIASLDRLAAETCSPEPSSSAPAAGAGSQPAGASSSVTASSSTWPLSLCEVLTWIWMDLTGFYHNGSPIDADDDDGGHPFSASSAATAPFLRNLRSVRCIELTGHLPKASLVGDGPSFTYTGVFGNDLVGTTMRIYGRTLRLQNLRVPTLIGINDNEREARQAAIVSVEVDNYDATYDIFNALESKIVDRMENSSFGTLEALASDIAETVTLYLRLERAEPVDGSGSQLKIIVDKPIAVPFADAPSVELRVNTRDVPVRVYH</sequence>